<protein>
    <submittedName>
        <fullName evidence="7">GtrA family protein</fullName>
    </submittedName>
</protein>
<comment type="caution">
    <text evidence="7">The sequence shown here is derived from an EMBL/GenBank/DDBJ whole genome shotgun (WGS) entry which is preliminary data.</text>
</comment>
<evidence type="ECO:0000256" key="1">
    <source>
        <dbReference type="ARBA" id="ARBA00004141"/>
    </source>
</evidence>
<accession>A0ABU7GY09</accession>
<keyword evidence="2 5" id="KW-0812">Transmembrane</keyword>
<dbReference type="EMBL" id="JAZDQU010000001">
    <property type="protein sequence ID" value="MEE1883855.1"/>
    <property type="molecule type" value="Genomic_DNA"/>
</dbReference>
<dbReference type="InterPro" id="IPR007267">
    <property type="entry name" value="GtrA_DPMS_TM"/>
</dbReference>
<feature type="transmembrane region" description="Helical" evidence="5">
    <location>
        <begin position="127"/>
        <end position="147"/>
    </location>
</feature>
<reference evidence="7 8" key="1">
    <citation type="submission" date="2024-01" db="EMBL/GenBank/DDBJ databases">
        <title>Pedobacter sp. nov., isolated from oil-contaminated soil.</title>
        <authorList>
            <person name="Le N.T.T."/>
        </authorList>
    </citation>
    <scope>NUCLEOTIDE SEQUENCE [LARGE SCALE GENOMIC DNA]</scope>
    <source>
        <strain evidence="7 8">VNH31</strain>
    </source>
</reference>
<evidence type="ECO:0000313" key="7">
    <source>
        <dbReference type="EMBL" id="MEE1883855.1"/>
    </source>
</evidence>
<keyword evidence="3 5" id="KW-1133">Transmembrane helix</keyword>
<comment type="subcellular location">
    <subcellularLocation>
        <location evidence="1">Membrane</location>
        <topology evidence="1">Multi-pass membrane protein</topology>
    </subcellularLocation>
</comment>
<evidence type="ECO:0000256" key="5">
    <source>
        <dbReference type="SAM" id="Phobius"/>
    </source>
</evidence>
<dbReference type="Proteomes" id="UP001337681">
    <property type="component" value="Unassembled WGS sequence"/>
</dbReference>
<keyword evidence="4 5" id="KW-0472">Membrane</keyword>
<evidence type="ECO:0000259" key="6">
    <source>
        <dbReference type="Pfam" id="PF04138"/>
    </source>
</evidence>
<gene>
    <name evidence="7" type="ORF">VRU49_00355</name>
</gene>
<sequence>MRKALLKIIDFFYPLASKWLSIATFRYLATGGTTACLSIVGYFIIYNYILQQQDIKLGKYLITAHTLSLIINSVLTFLTGFVLNKYLVFTTSTLKGRIQLFRYGTIFTINILLNFAFLKILVEGLHFYPSIANAIITIVLGLFSYFSQKYFSFKIKKTSSR</sequence>
<organism evidence="7 8">
    <name type="scientific">Pedobacter flavus</name>
    <dbReference type="NCBI Taxonomy" id="3113906"/>
    <lineage>
        <taxon>Bacteria</taxon>
        <taxon>Pseudomonadati</taxon>
        <taxon>Bacteroidota</taxon>
        <taxon>Sphingobacteriia</taxon>
        <taxon>Sphingobacteriales</taxon>
        <taxon>Sphingobacteriaceae</taxon>
        <taxon>Pedobacter</taxon>
    </lineage>
</organism>
<keyword evidence="8" id="KW-1185">Reference proteome</keyword>
<proteinExistence type="predicted"/>
<evidence type="ECO:0000313" key="8">
    <source>
        <dbReference type="Proteomes" id="UP001337681"/>
    </source>
</evidence>
<evidence type="ECO:0000256" key="2">
    <source>
        <dbReference type="ARBA" id="ARBA00022692"/>
    </source>
</evidence>
<name>A0ABU7GY09_9SPHI</name>
<feature type="transmembrane region" description="Helical" evidence="5">
    <location>
        <begin position="27"/>
        <end position="49"/>
    </location>
</feature>
<feature type="domain" description="GtrA/DPMS transmembrane" evidence="6">
    <location>
        <begin position="26"/>
        <end position="153"/>
    </location>
</feature>
<evidence type="ECO:0000256" key="3">
    <source>
        <dbReference type="ARBA" id="ARBA00022989"/>
    </source>
</evidence>
<evidence type="ECO:0000256" key="4">
    <source>
        <dbReference type="ARBA" id="ARBA00023136"/>
    </source>
</evidence>
<feature type="transmembrane region" description="Helical" evidence="5">
    <location>
        <begin position="69"/>
        <end position="88"/>
    </location>
</feature>
<dbReference type="Pfam" id="PF04138">
    <property type="entry name" value="GtrA_DPMS_TM"/>
    <property type="match status" value="1"/>
</dbReference>
<feature type="transmembrane region" description="Helical" evidence="5">
    <location>
        <begin position="100"/>
        <end position="121"/>
    </location>
</feature>
<dbReference type="RefSeq" id="WP_330144780.1">
    <property type="nucleotide sequence ID" value="NZ_JAZDQU010000001.1"/>
</dbReference>